<dbReference type="EMBL" id="JARK01001518">
    <property type="protein sequence ID" value="EYB93433.1"/>
    <property type="molecule type" value="Genomic_DNA"/>
</dbReference>
<proteinExistence type="predicted"/>
<feature type="transmembrane region" description="Helical" evidence="1">
    <location>
        <begin position="413"/>
        <end position="434"/>
    </location>
</feature>
<feature type="transmembrane region" description="Helical" evidence="1">
    <location>
        <begin position="300"/>
        <end position="322"/>
    </location>
</feature>
<dbReference type="GO" id="GO:0006811">
    <property type="term" value="P:monoatomic ion transport"/>
    <property type="evidence" value="ECO:0007669"/>
    <property type="project" value="InterPro"/>
</dbReference>
<feature type="domain" description="Reverse transcriptase" evidence="2">
    <location>
        <begin position="1"/>
        <end position="187"/>
    </location>
</feature>
<protein>
    <recommendedName>
        <fullName evidence="2">Reverse transcriptase domain-containing protein</fullName>
    </recommendedName>
</protein>
<dbReference type="Gene3D" id="1.20.58.390">
    <property type="entry name" value="Neurotransmitter-gated ion-channel transmembrane domain"/>
    <property type="match status" value="1"/>
</dbReference>
<evidence type="ECO:0000256" key="1">
    <source>
        <dbReference type="SAM" id="Phobius"/>
    </source>
</evidence>
<dbReference type="SUPFAM" id="SSF90112">
    <property type="entry name" value="Neurotransmitter-gated ion-channel transmembrane pore"/>
    <property type="match status" value="1"/>
</dbReference>
<sequence length="435" mass="49189">MAQLLNQIPAHLANTRMFLDRLRTTNITEDCTMESFDVSALYTNVSNDSAMQAISEMLNEHAGNINLYGFSVHQLMTLLKACLNCNIFSWSSKHFAQIRGLAMGQRLAPTLAIAFMSRIEAPALQCRPLLYCRYIDDCFVICATQAEMDKCFELMNEQSEHIKLTRDTPQNDWLPFLNAQINIANSVCRTKWYRKPSNKNILVHFLSAHPAHAKKAIVTNMFRTATRVCSGFEEKEESLALAQRVAVMNGYTNQIPRSKRHKGVVRQSRDSKHVGKIPFCLPFISDESSFVIAMKRNSSFYITLVITPSFIINVLSIFGVFLRTADSMGKLGMALTNIMSVTFILGILATALPKTKELPKIAIYVMVNLCIMVFALTITLVLPYLDHFMTGGLRMKDDMTEKKRRKEDVIPKVTHITLFVLLEIANLINFIVLVV</sequence>
<dbReference type="PANTHER" id="PTHR21301">
    <property type="entry name" value="REVERSE TRANSCRIPTASE"/>
    <property type="match status" value="1"/>
</dbReference>
<comment type="caution">
    <text evidence="3">The sequence shown here is derived from an EMBL/GenBank/DDBJ whole genome shotgun (WGS) entry which is preliminary data.</text>
</comment>
<gene>
    <name evidence="3" type="primary">Acey_s0182.g889</name>
    <name evidence="3" type="ORF">Y032_0182g889</name>
</gene>
<dbReference type="InterPro" id="IPR058912">
    <property type="entry name" value="HTH_animal"/>
</dbReference>
<evidence type="ECO:0000259" key="2">
    <source>
        <dbReference type="PROSITE" id="PS50878"/>
    </source>
</evidence>
<dbReference type="InterPro" id="IPR036719">
    <property type="entry name" value="Neuro-gated_channel_TM_sf"/>
</dbReference>
<evidence type="ECO:0000313" key="3">
    <source>
        <dbReference type="EMBL" id="EYB93433.1"/>
    </source>
</evidence>
<dbReference type="AlphaFoldDB" id="A0A016SRT7"/>
<evidence type="ECO:0000313" key="4">
    <source>
        <dbReference type="Proteomes" id="UP000024635"/>
    </source>
</evidence>
<dbReference type="GO" id="GO:0016020">
    <property type="term" value="C:membrane"/>
    <property type="evidence" value="ECO:0007669"/>
    <property type="project" value="InterPro"/>
</dbReference>
<keyword evidence="4" id="KW-1185">Reference proteome</keyword>
<dbReference type="InterPro" id="IPR000477">
    <property type="entry name" value="RT_dom"/>
</dbReference>
<dbReference type="Proteomes" id="UP000024635">
    <property type="component" value="Unassembled WGS sequence"/>
</dbReference>
<feature type="transmembrane region" description="Helical" evidence="1">
    <location>
        <begin position="334"/>
        <end position="355"/>
    </location>
</feature>
<dbReference type="PANTHER" id="PTHR21301:SF10">
    <property type="entry name" value="REVERSE TRANSCRIPTASE DOMAIN-CONTAINING PROTEIN"/>
    <property type="match status" value="1"/>
</dbReference>
<feature type="transmembrane region" description="Helical" evidence="1">
    <location>
        <begin position="361"/>
        <end position="385"/>
    </location>
</feature>
<dbReference type="PROSITE" id="PS50878">
    <property type="entry name" value="RT_POL"/>
    <property type="match status" value="1"/>
</dbReference>
<name>A0A016SRT7_9BILA</name>
<dbReference type="OrthoDB" id="5827131at2759"/>
<keyword evidence="1" id="KW-1133">Transmembrane helix</keyword>
<accession>A0A016SRT7</accession>
<keyword evidence="1" id="KW-0472">Membrane</keyword>
<organism evidence="3 4">
    <name type="scientific">Ancylostoma ceylanicum</name>
    <dbReference type="NCBI Taxonomy" id="53326"/>
    <lineage>
        <taxon>Eukaryota</taxon>
        <taxon>Metazoa</taxon>
        <taxon>Ecdysozoa</taxon>
        <taxon>Nematoda</taxon>
        <taxon>Chromadorea</taxon>
        <taxon>Rhabditida</taxon>
        <taxon>Rhabditina</taxon>
        <taxon>Rhabditomorpha</taxon>
        <taxon>Strongyloidea</taxon>
        <taxon>Ancylostomatidae</taxon>
        <taxon>Ancylostomatinae</taxon>
        <taxon>Ancylostoma</taxon>
    </lineage>
</organism>
<dbReference type="Pfam" id="PF26215">
    <property type="entry name" value="HTH_animal"/>
    <property type="match status" value="1"/>
</dbReference>
<dbReference type="Pfam" id="PF00078">
    <property type="entry name" value="RVT_1"/>
    <property type="match status" value="1"/>
</dbReference>
<dbReference type="InterPro" id="IPR038050">
    <property type="entry name" value="Neuro_actylchol_rec"/>
</dbReference>
<reference evidence="4" key="1">
    <citation type="journal article" date="2015" name="Nat. Genet.">
        <title>The genome and transcriptome of the zoonotic hookworm Ancylostoma ceylanicum identify infection-specific gene families.</title>
        <authorList>
            <person name="Schwarz E.M."/>
            <person name="Hu Y."/>
            <person name="Antoshechkin I."/>
            <person name="Miller M.M."/>
            <person name="Sternberg P.W."/>
            <person name="Aroian R.V."/>
        </authorList>
    </citation>
    <scope>NUCLEOTIDE SEQUENCE</scope>
    <source>
        <strain evidence="4">HY135</strain>
    </source>
</reference>
<keyword evidence="1" id="KW-0812">Transmembrane</keyword>